<feature type="region of interest" description="Disordered" evidence="1">
    <location>
        <begin position="1"/>
        <end position="39"/>
    </location>
</feature>
<feature type="compositionally biased region" description="Basic and acidic residues" evidence="1">
    <location>
        <begin position="24"/>
        <end position="39"/>
    </location>
</feature>
<proteinExistence type="predicted"/>
<dbReference type="EMBL" id="HG001631">
    <property type="protein sequence ID" value="CDF33034.1"/>
    <property type="molecule type" value="Genomic_DNA"/>
</dbReference>
<dbReference type="AlphaFoldDB" id="R7Q4V2"/>
<evidence type="ECO:0000313" key="2">
    <source>
        <dbReference type="EMBL" id="CDF33034.1"/>
    </source>
</evidence>
<accession>R7Q4V2</accession>
<reference evidence="3" key="1">
    <citation type="journal article" date="2013" name="Proc. Natl. Acad. Sci. U.S.A.">
        <title>Genome structure and metabolic features in the red seaweed Chondrus crispus shed light on evolution of the Archaeplastida.</title>
        <authorList>
            <person name="Collen J."/>
            <person name="Porcel B."/>
            <person name="Carre W."/>
            <person name="Ball S.G."/>
            <person name="Chaparro C."/>
            <person name="Tonon T."/>
            <person name="Barbeyron T."/>
            <person name="Michel G."/>
            <person name="Noel B."/>
            <person name="Valentin K."/>
            <person name="Elias M."/>
            <person name="Artiguenave F."/>
            <person name="Arun A."/>
            <person name="Aury J.M."/>
            <person name="Barbosa-Neto J.F."/>
            <person name="Bothwell J.H."/>
            <person name="Bouget F.Y."/>
            <person name="Brillet L."/>
            <person name="Cabello-Hurtado F."/>
            <person name="Capella-Gutierrez S."/>
            <person name="Charrier B."/>
            <person name="Cladiere L."/>
            <person name="Cock J.M."/>
            <person name="Coelho S.M."/>
            <person name="Colleoni C."/>
            <person name="Czjzek M."/>
            <person name="Da Silva C."/>
            <person name="Delage L."/>
            <person name="Denoeud F."/>
            <person name="Deschamps P."/>
            <person name="Dittami S.M."/>
            <person name="Gabaldon T."/>
            <person name="Gachon C.M."/>
            <person name="Groisillier A."/>
            <person name="Herve C."/>
            <person name="Jabbari K."/>
            <person name="Katinka M."/>
            <person name="Kloareg B."/>
            <person name="Kowalczyk N."/>
            <person name="Labadie K."/>
            <person name="Leblanc C."/>
            <person name="Lopez P.J."/>
            <person name="McLachlan D.H."/>
            <person name="Meslet-Cladiere L."/>
            <person name="Moustafa A."/>
            <person name="Nehr Z."/>
            <person name="Nyvall Collen P."/>
            <person name="Panaud O."/>
            <person name="Partensky F."/>
            <person name="Poulain J."/>
            <person name="Rensing S.A."/>
            <person name="Rousvoal S."/>
            <person name="Samson G."/>
            <person name="Symeonidi A."/>
            <person name="Weissenbach J."/>
            <person name="Zambounis A."/>
            <person name="Wincker P."/>
            <person name="Boyen C."/>
        </authorList>
    </citation>
    <scope>NUCLEOTIDE SEQUENCE [LARGE SCALE GENOMIC DNA]</scope>
    <source>
        <strain evidence="3">cv. Stackhouse</strain>
    </source>
</reference>
<dbReference type="RefSeq" id="XP_005712837.1">
    <property type="nucleotide sequence ID" value="XM_005712780.1"/>
</dbReference>
<keyword evidence="3" id="KW-1185">Reference proteome</keyword>
<dbReference type="Gramene" id="CDF33034">
    <property type="protein sequence ID" value="CDF33034"/>
    <property type="gene ID" value="CHC_T00001925001"/>
</dbReference>
<evidence type="ECO:0000313" key="3">
    <source>
        <dbReference type="Proteomes" id="UP000012073"/>
    </source>
</evidence>
<name>R7Q4V2_CHOCR</name>
<evidence type="ECO:0000256" key="1">
    <source>
        <dbReference type="SAM" id="MobiDB-lite"/>
    </source>
</evidence>
<protein>
    <submittedName>
        <fullName evidence="2">Uncharacterized protein</fullName>
    </submittedName>
</protein>
<gene>
    <name evidence="2" type="ORF">CHC_T00001925001</name>
</gene>
<dbReference type="KEGG" id="ccp:CHC_T00001925001"/>
<organism evidence="2 3">
    <name type="scientific">Chondrus crispus</name>
    <name type="common">Carrageen Irish moss</name>
    <name type="synonym">Polymorpha crispa</name>
    <dbReference type="NCBI Taxonomy" id="2769"/>
    <lineage>
        <taxon>Eukaryota</taxon>
        <taxon>Rhodophyta</taxon>
        <taxon>Florideophyceae</taxon>
        <taxon>Rhodymeniophycidae</taxon>
        <taxon>Gigartinales</taxon>
        <taxon>Gigartinaceae</taxon>
        <taxon>Chondrus</taxon>
    </lineage>
</organism>
<dbReference type="Proteomes" id="UP000012073">
    <property type="component" value="Unassembled WGS sequence"/>
</dbReference>
<sequence length="39" mass="4742">MQLEIKKTQTASFPKRTRRREIRKKGCVDLELKPQRSKR</sequence>
<dbReference type="GeneID" id="17320555"/>